<dbReference type="SUPFAM" id="SSF49562">
    <property type="entry name" value="C2 domain (Calcium/lipid-binding domain, CaLB)"/>
    <property type="match status" value="1"/>
</dbReference>
<dbReference type="InterPro" id="IPR000008">
    <property type="entry name" value="C2_dom"/>
</dbReference>
<dbReference type="SMART" id="SM00239">
    <property type="entry name" value="C2"/>
    <property type="match status" value="1"/>
</dbReference>
<feature type="domain" description="C2" evidence="1">
    <location>
        <begin position="314"/>
        <end position="447"/>
    </location>
</feature>
<organism evidence="2 3">
    <name type="scientific">Prorocentrum cordatum</name>
    <dbReference type="NCBI Taxonomy" id="2364126"/>
    <lineage>
        <taxon>Eukaryota</taxon>
        <taxon>Sar</taxon>
        <taxon>Alveolata</taxon>
        <taxon>Dinophyceae</taxon>
        <taxon>Prorocentrales</taxon>
        <taxon>Prorocentraceae</taxon>
        <taxon>Prorocentrum</taxon>
    </lineage>
</organism>
<gene>
    <name evidence="2" type="ORF">PCOR1329_LOCUS25509</name>
</gene>
<evidence type="ECO:0000313" key="3">
    <source>
        <dbReference type="Proteomes" id="UP001189429"/>
    </source>
</evidence>
<name>A0ABN9S0Y6_9DINO</name>
<dbReference type="InterPro" id="IPR035892">
    <property type="entry name" value="C2_domain_sf"/>
</dbReference>
<sequence length="783" mass="85378">MLGKAEKECQRSISHMFSQDWFFKTLVEGEEEVTELAKVLPCVPNFCSLGFNAAGEPFPVGICMVSETLASLRTSAKTFQAKEKSGTATDTTESFRRSFTRSKASEDSIRFIAEKSSTELCAVTDDISANVSVDSTGHVDFIIDPEHPTLSTHGAYISSKSLLTITQEQTQGGIEPTGFGVKILATSCVKTIVGFVADTREVRPAKTLSQAAQAASIDMFLDEELGAASGSIGLDCLGGVVRFRCPGGSGSVEVPGGPVQAGEHVLATLQRKAGGAWEVVFEMRSRAKGVRPAARCVFGTFSAAELYPCVQLVAVPPRAPSAQLGWAPGRALLRVKVVSAWGLHGAGHGLRSHRSGLFGNSGVSDPYYCVCELRGGHASRAAFKTKVVPNGLRPVWDAECGFGGYLPEEWLVFTVMRKHSHSSSTVGHAAIHSVDFLPHGFHGELLLRDPFDPARQEAFINVAIEASDSHDDMEAILTGVSGRWEPQADTGFEASADIGSEASPSQTLGSGDGQRLSGRARLALNFEPMNGATAEGIGQMFHVLFNHMMHMYSEKHEHGLLSDLALYWLTESVLRGVDCANHEVNALSSVDLGKHSRNDIGAEVSTMYEPLVVEYLSLENMIVDEALWWDVVRFQAGQHEVVRAKVEALCAFVEAHVSIRDNAVTGRYPQFVKFIDQVILKAKNNMQRICDLQPDRWYFAKHTLALRFILRNRLDKLRGMVAAGLLTARDVGVLEKDLRMRLAETELYNGSYRRACSRWCARRCRASTWSNVWDYAGAGRPVA</sequence>
<keyword evidence="3" id="KW-1185">Reference proteome</keyword>
<dbReference type="Pfam" id="PF00168">
    <property type="entry name" value="C2"/>
    <property type="match status" value="1"/>
</dbReference>
<dbReference type="PROSITE" id="PS50004">
    <property type="entry name" value="C2"/>
    <property type="match status" value="1"/>
</dbReference>
<accession>A0ABN9S0Y6</accession>
<dbReference type="EMBL" id="CAUYUJ010008908">
    <property type="protein sequence ID" value="CAK0825369.1"/>
    <property type="molecule type" value="Genomic_DNA"/>
</dbReference>
<evidence type="ECO:0000259" key="1">
    <source>
        <dbReference type="PROSITE" id="PS50004"/>
    </source>
</evidence>
<reference evidence="2" key="1">
    <citation type="submission" date="2023-10" db="EMBL/GenBank/DDBJ databases">
        <authorList>
            <person name="Chen Y."/>
            <person name="Shah S."/>
            <person name="Dougan E. K."/>
            <person name="Thang M."/>
            <person name="Chan C."/>
        </authorList>
    </citation>
    <scope>NUCLEOTIDE SEQUENCE [LARGE SCALE GENOMIC DNA]</scope>
</reference>
<dbReference type="Gene3D" id="2.60.40.150">
    <property type="entry name" value="C2 domain"/>
    <property type="match status" value="1"/>
</dbReference>
<evidence type="ECO:0000313" key="2">
    <source>
        <dbReference type="EMBL" id="CAK0825369.1"/>
    </source>
</evidence>
<protein>
    <recommendedName>
        <fullName evidence="1">C2 domain-containing protein</fullName>
    </recommendedName>
</protein>
<proteinExistence type="predicted"/>
<dbReference type="Proteomes" id="UP001189429">
    <property type="component" value="Unassembled WGS sequence"/>
</dbReference>
<comment type="caution">
    <text evidence="2">The sequence shown here is derived from an EMBL/GenBank/DDBJ whole genome shotgun (WGS) entry which is preliminary data.</text>
</comment>